<dbReference type="Gene3D" id="4.10.1110.10">
    <property type="entry name" value="AN1-like Zinc finger"/>
    <property type="match status" value="2"/>
</dbReference>
<dbReference type="PANTHER" id="PTHR14677">
    <property type="entry name" value="ARSENITE INDUCUBLE RNA ASSOCIATED PROTEIN AIP-1-RELATED"/>
    <property type="match status" value="1"/>
</dbReference>
<dbReference type="OMA" id="HIDNQCT"/>
<dbReference type="GO" id="GO:0008270">
    <property type="term" value="F:zinc ion binding"/>
    <property type="evidence" value="ECO:0007669"/>
    <property type="project" value="UniProtKB-KW"/>
</dbReference>
<dbReference type="SUPFAM" id="SSF118310">
    <property type="entry name" value="AN1-like Zinc finger"/>
    <property type="match status" value="2"/>
</dbReference>
<keyword evidence="6" id="KW-0472">Membrane</keyword>
<evidence type="ECO:0000256" key="3">
    <source>
        <dbReference type="ARBA" id="ARBA00022771"/>
    </source>
</evidence>
<feature type="transmembrane region" description="Helical" evidence="6">
    <location>
        <begin position="151"/>
        <end position="169"/>
    </location>
</feature>
<evidence type="ECO:0000313" key="9">
    <source>
        <dbReference type="Proteomes" id="UP000070444"/>
    </source>
</evidence>
<feature type="domain" description="AN1-type" evidence="7">
    <location>
        <begin position="4"/>
        <end position="52"/>
    </location>
</feature>
<accession>A0A137NWP8</accession>
<dbReference type="GO" id="GO:0005737">
    <property type="term" value="C:cytoplasm"/>
    <property type="evidence" value="ECO:0007669"/>
    <property type="project" value="TreeGrafter"/>
</dbReference>
<dbReference type="Proteomes" id="UP000070444">
    <property type="component" value="Unassembled WGS sequence"/>
</dbReference>
<keyword evidence="3 5" id="KW-0863">Zinc-finger</keyword>
<protein>
    <recommendedName>
        <fullName evidence="7">AN1-type domain-containing protein</fullName>
    </recommendedName>
</protein>
<keyword evidence="6" id="KW-1133">Transmembrane helix</keyword>
<reference evidence="8 9" key="1">
    <citation type="journal article" date="2015" name="Genome Biol. Evol.">
        <title>Phylogenomic analyses indicate that early fungi evolved digesting cell walls of algal ancestors of land plants.</title>
        <authorList>
            <person name="Chang Y."/>
            <person name="Wang S."/>
            <person name="Sekimoto S."/>
            <person name="Aerts A.L."/>
            <person name="Choi C."/>
            <person name="Clum A."/>
            <person name="LaButti K.M."/>
            <person name="Lindquist E.A."/>
            <person name="Yee Ngan C."/>
            <person name="Ohm R.A."/>
            <person name="Salamov A.A."/>
            <person name="Grigoriev I.V."/>
            <person name="Spatafora J.W."/>
            <person name="Berbee M.L."/>
        </authorList>
    </citation>
    <scope>NUCLEOTIDE SEQUENCE [LARGE SCALE GENOMIC DNA]</scope>
    <source>
        <strain evidence="8 9">NRRL 28638</strain>
    </source>
</reference>
<dbReference type="Pfam" id="PF25403">
    <property type="entry name" value="zf-C2H2_ZFAND2"/>
    <property type="match status" value="1"/>
</dbReference>
<dbReference type="Pfam" id="PF01428">
    <property type="entry name" value="zf-AN1"/>
    <property type="match status" value="2"/>
</dbReference>
<evidence type="ECO:0000259" key="7">
    <source>
        <dbReference type="PROSITE" id="PS51039"/>
    </source>
</evidence>
<evidence type="ECO:0000313" key="8">
    <source>
        <dbReference type="EMBL" id="KXN67260.1"/>
    </source>
</evidence>
<keyword evidence="6" id="KW-0812">Transmembrane</keyword>
<gene>
    <name evidence="8" type="ORF">CONCODRAFT_80229</name>
</gene>
<keyword evidence="1" id="KW-0479">Metal-binding</keyword>
<evidence type="ECO:0000256" key="1">
    <source>
        <dbReference type="ARBA" id="ARBA00022723"/>
    </source>
</evidence>
<dbReference type="InterPro" id="IPR000058">
    <property type="entry name" value="Znf_AN1"/>
</dbReference>
<evidence type="ECO:0000256" key="4">
    <source>
        <dbReference type="ARBA" id="ARBA00022833"/>
    </source>
</evidence>
<dbReference type="OrthoDB" id="431929at2759"/>
<evidence type="ECO:0000256" key="5">
    <source>
        <dbReference type="PROSITE-ProRule" id="PRU00449"/>
    </source>
</evidence>
<feature type="domain" description="AN1-type" evidence="7">
    <location>
        <begin position="90"/>
        <end position="138"/>
    </location>
</feature>
<organism evidence="8 9">
    <name type="scientific">Conidiobolus coronatus (strain ATCC 28846 / CBS 209.66 / NRRL 28638)</name>
    <name type="common">Delacroixia coronata</name>
    <dbReference type="NCBI Taxonomy" id="796925"/>
    <lineage>
        <taxon>Eukaryota</taxon>
        <taxon>Fungi</taxon>
        <taxon>Fungi incertae sedis</taxon>
        <taxon>Zoopagomycota</taxon>
        <taxon>Entomophthoromycotina</taxon>
        <taxon>Entomophthoromycetes</taxon>
        <taxon>Entomophthorales</taxon>
        <taxon>Ancylistaceae</taxon>
        <taxon>Conidiobolus</taxon>
    </lineage>
</organism>
<sequence>MDLDHIGEHCNLSTCKQFDYLPFTCNYCNEKYCLNHFKPNLHNCKKYKETDIKVNECPVCFKVVPFERGQSAETSLNNHILRKCKDIEQEKINKRCNLKSCKQKAIVIQNCSECGMDYCMKHRFPEAHNCDRMHAGERMLINLLAYIKDNSTIFIIIFIIVLLALIVMFK</sequence>
<dbReference type="AlphaFoldDB" id="A0A137NWP8"/>
<dbReference type="SMART" id="SM00154">
    <property type="entry name" value="ZnF_AN1"/>
    <property type="match status" value="2"/>
</dbReference>
<keyword evidence="9" id="KW-1185">Reference proteome</keyword>
<name>A0A137NWP8_CONC2</name>
<keyword evidence="4" id="KW-0862">Zinc</keyword>
<evidence type="ECO:0000256" key="6">
    <source>
        <dbReference type="SAM" id="Phobius"/>
    </source>
</evidence>
<evidence type="ECO:0000256" key="2">
    <source>
        <dbReference type="ARBA" id="ARBA00022737"/>
    </source>
</evidence>
<keyword evidence="2" id="KW-0677">Repeat</keyword>
<dbReference type="STRING" id="796925.A0A137NWP8"/>
<dbReference type="InterPro" id="IPR035896">
    <property type="entry name" value="AN1-like_Znf"/>
</dbReference>
<proteinExistence type="predicted"/>
<dbReference type="PROSITE" id="PS51039">
    <property type="entry name" value="ZF_AN1"/>
    <property type="match status" value="2"/>
</dbReference>
<dbReference type="EMBL" id="KQ964648">
    <property type="protein sequence ID" value="KXN67260.1"/>
    <property type="molecule type" value="Genomic_DNA"/>
</dbReference>
<dbReference type="PANTHER" id="PTHR14677:SF20">
    <property type="entry name" value="ZINC FINGER AN1-TYPE CONTAINING 2A-RELATED"/>
    <property type="match status" value="1"/>
</dbReference>
<dbReference type="InterPro" id="IPR057357">
    <property type="entry name" value="Znf-C2H2_ZFAND2A/B"/>
</dbReference>